<dbReference type="AlphaFoldDB" id="A0A538S6J2"/>
<dbReference type="InterPro" id="IPR051682">
    <property type="entry name" value="Mito_Persulfide_Diox"/>
</dbReference>
<organism evidence="3 4">
    <name type="scientific">Eiseniibacteriota bacterium</name>
    <dbReference type="NCBI Taxonomy" id="2212470"/>
    <lineage>
        <taxon>Bacteria</taxon>
        <taxon>Candidatus Eiseniibacteriota</taxon>
    </lineage>
</organism>
<feature type="domain" description="Rhodanese" evidence="2">
    <location>
        <begin position="12"/>
        <end position="106"/>
    </location>
</feature>
<sequence length="364" mass="39296">MGVDALRDWLESGRPVTVLDIRPAVQREEWSIPGSVSVDAQTAMRASDPSSIGGVSVPAGQPIVAVCAQGKSSILAVRAMREHGIDAMSLKGGMQAWSLAWNVADVELTGSKAIVIQVRRTGKGCLSYIMGSDGEAAVVDASVDPEIYLRIAEERGLRILYVLDTHVHADHLTRSRALAARCSAEVLLPDQDRVTYPFRALREGDSITIGAIEIQALHTPGHTSESTSFLVDGRALLTGDTLFPGAVGRPDLAASSEQARKRAHLLHATLQRIAQLAPETWILPCHTSEPIPFDGRPCGARLSDVIRQVDMMRASQDTFVEMLLSRIPQTPPNHLEIVRLNERGEFPGVDPTELEAGANRCAIS</sequence>
<dbReference type="InterPro" id="IPR001279">
    <property type="entry name" value="Metallo-B-lactamas"/>
</dbReference>
<dbReference type="InterPro" id="IPR044528">
    <property type="entry name" value="POD-like_MBL-fold"/>
</dbReference>
<reference evidence="3 4" key="1">
    <citation type="journal article" date="2019" name="Nat. Microbiol.">
        <title>Mediterranean grassland soil C-N compound turnover is dependent on rainfall and depth, and is mediated by genomically divergent microorganisms.</title>
        <authorList>
            <person name="Diamond S."/>
            <person name="Andeer P.F."/>
            <person name="Li Z."/>
            <person name="Crits-Christoph A."/>
            <person name="Burstein D."/>
            <person name="Anantharaman K."/>
            <person name="Lane K.R."/>
            <person name="Thomas B.C."/>
            <person name="Pan C."/>
            <person name="Northen T.R."/>
            <person name="Banfield J.F."/>
        </authorList>
    </citation>
    <scope>NUCLEOTIDE SEQUENCE [LARGE SCALE GENOMIC DNA]</scope>
    <source>
        <strain evidence="3">WS_1</strain>
    </source>
</reference>
<gene>
    <name evidence="3" type="ORF">E6K71_11210</name>
</gene>
<dbReference type="Pfam" id="PF00753">
    <property type="entry name" value="Lactamase_B"/>
    <property type="match status" value="1"/>
</dbReference>
<evidence type="ECO:0000259" key="2">
    <source>
        <dbReference type="PROSITE" id="PS50206"/>
    </source>
</evidence>
<dbReference type="SUPFAM" id="SSF56281">
    <property type="entry name" value="Metallo-hydrolase/oxidoreductase"/>
    <property type="match status" value="1"/>
</dbReference>
<dbReference type="GO" id="GO:0006749">
    <property type="term" value="P:glutathione metabolic process"/>
    <property type="evidence" value="ECO:0007669"/>
    <property type="project" value="InterPro"/>
</dbReference>
<dbReference type="GO" id="GO:0050313">
    <property type="term" value="F:sulfur dioxygenase activity"/>
    <property type="evidence" value="ECO:0007669"/>
    <property type="project" value="InterPro"/>
</dbReference>
<dbReference type="CDD" id="cd00158">
    <property type="entry name" value="RHOD"/>
    <property type="match status" value="1"/>
</dbReference>
<dbReference type="SUPFAM" id="SSF52821">
    <property type="entry name" value="Rhodanese/Cell cycle control phosphatase"/>
    <property type="match status" value="1"/>
</dbReference>
<dbReference type="InterPro" id="IPR036873">
    <property type="entry name" value="Rhodanese-like_dom_sf"/>
</dbReference>
<evidence type="ECO:0000256" key="1">
    <source>
        <dbReference type="ARBA" id="ARBA00022723"/>
    </source>
</evidence>
<proteinExistence type="predicted"/>
<dbReference type="PANTHER" id="PTHR43084">
    <property type="entry name" value="PERSULFIDE DIOXYGENASE ETHE1"/>
    <property type="match status" value="1"/>
</dbReference>
<accession>A0A538S6J2</accession>
<dbReference type="PROSITE" id="PS50206">
    <property type="entry name" value="RHODANESE_3"/>
    <property type="match status" value="1"/>
</dbReference>
<dbReference type="SMART" id="SM00450">
    <property type="entry name" value="RHOD"/>
    <property type="match status" value="1"/>
</dbReference>
<dbReference type="EMBL" id="VBOR01000134">
    <property type="protein sequence ID" value="TMQ46985.1"/>
    <property type="molecule type" value="Genomic_DNA"/>
</dbReference>
<dbReference type="Pfam" id="PF00581">
    <property type="entry name" value="Rhodanese"/>
    <property type="match status" value="1"/>
</dbReference>
<dbReference type="InterPro" id="IPR001763">
    <property type="entry name" value="Rhodanese-like_dom"/>
</dbReference>
<dbReference type="CDD" id="cd07724">
    <property type="entry name" value="POD-like_MBL-fold"/>
    <property type="match status" value="1"/>
</dbReference>
<comment type="caution">
    <text evidence="3">The sequence shown here is derived from an EMBL/GenBank/DDBJ whole genome shotgun (WGS) entry which is preliminary data.</text>
</comment>
<dbReference type="GO" id="GO:0016787">
    <property type="term" value="F:hydrolase activity"/>
    <property type="evidence" value="ECO:0007669"/>
    <property type="project" value="UniProtKB-KW"/>
</dbReference>
<protein>
    <submittedName>
        <fullName evidence="3">MBL fold metallo-hydrolase</fullName>
    </submittedName>
</protein>
<keyword evidence="3" id="KW-0378">Hydrolase</keyword>
<keyword evidence="1" id="KW-0479">Metal-binding</keyword>
<dbReference type="Gene3D" id="3.60.15.10">
    <property type="entry name" value="Ribonuclease Z/Hydroxyacylglutathione hydrolase-like"/>
    <property type="match status" value="1"/>
</dbReference>
<dbReference type="Gene3D" id="3.40.250.10">
    <property type="entry name" value="Rhodanese-like domain"/>
    <property type="match status" value="1"/>
</dbReference>
<dbReference type="Proteomes" id="UP000316292">
    <property type="component" value="Unassembled WGS sequence"/>
</dbReference>
<dbReference type="PANTHER" id="PTHR43084:SF1">
    <property type="entry name" value="PERSULFIDE DIOXYGENASE ETHE1, MITOCHONDRIAL"/>
    <property type="match status" value="1"/>
</dbReference>
<dbReference type="SMART" id="SM00849">
    <property type="entry name" value="Lactamase_B"/>
    <property type="match status" value="1"/>
</dbReference>
<dbReference type="GO" id="GO:0070813">
    <property type="term" value="P:hydrogen sulfide metabolic process"/>
    <property type="evidence" value="ECO:0007669"/>
    <property type="project" value="TreeGrafter"/>
</dbReference>
<evidence type="ECO:0000313" key="3">
    <source>
        <dbReference type="EMBL" id="TMQ46985.1"/>
    </source>
</evidence>
<dbReference type="GO" id="GO:0046872">
    <property type="term" value="F:metal ion binding"/>
    <property type="evidence" value="ECO:0007669"/>
    <property type="project" value="UniProtKB-KW"/>
</dbReference>
<evidence type="ECO:0000313" key="4">
    <source>
        <dbReference type="Proteomes" id="UP000316292"/>
    </source>
</evidence>
<dbReference type="InterPro" id="IPR036866">
    <property type="entry name" value="RibonucZ/Hydroxyglut_hydro"/>
</dbReference>
<name>A0A538S6J2_UNCEI</name>